<dbReference type="AlphaFoldDB" id="A0AA40DBU5"/>
<keyword evidence="3" id="KW-1185">Reference proteome</keyword>
<sequence>MVVVVVVFYLVFFYLFWCVERCFVSGVRAKGKTTQQWSSKGRVIGILQRSVFITGLIRSLTTRRSRMFSPPFSFTMHRFSSVSLSGNCSY</sequence>
<gene>
    <name evidence="2" type="ORF">QBC41DRAFT_322243</name>
</gene>
<keyword evidence="1" id="KW-0472">Membrane</keyword>
<evidence type="ECO:0000256" key="1">
    <source>
        <dbReference type="SAM" id="Phobius"/>
    </source>
</evidence>
<proteinExistence type="predicted"/>
<accession>A0AA40DBU5</accession>
<keyword evidence="1" id="KW-0812">Transmembrane</keyword>
<dbReference type="Proteomes" id="UP001174997">
    <property type="component" value="Unassembled WGS sequence"/>
</dbReference>
<reference evidence="2" key="1">
    <citation type="submission" date="2023-06" db="EMBL/GenBank/DDBJ databases">
        <title>Genome-scale phylogeny and comparative genomics of the fungal order Sordariales.</title>
        <authorList>
            <consortium name="Lawrence Berkeley National Laboratory"/>
            <person name="Hensen N."/>
            <person name="Bonometti L."/>
            <person name="Westerberg I."/>
            <person name="Brannstrom I.O."/>
            <person name="Guillou S."/>
            <person name="Cros-Aarteil S."/>
            <person name="Calhoun S."/>
            <person name="Haridas S."/>
            <person name="Kuo A."/>
            <person name="Mondo S."/>
            <person name="Pangilinan J."/>
            <person name="Riley R."/>
            <person name="Labutti K."/>
            <person name="Andreopoulos B."/>
            <person name="Lipzen A."/>
            <person name="Chen C."/>
            <person name="Yanf M."/>
            <person name="Daum C."/>
            <person name="Ng V."/>
            <person name="Clum A."/>
            <person name="Steindorff A."/>
            <person name="Ohm R."/>
            <person name="Martin F."/>
            <person name="Silar P."/>
            <person name="Natvig D."/>
            <person name="Lalanne C."/>
            <person name="Gautier V."/>
            <person name="Ament-Velasquez S.L."/>
            <person name="Kruys A."/>
            <person name="Hutchinson M.I."/>
            <person name="Powell A.J."/>
            <person name="Barry K."/>
            <person name="Miller A.N."/>
            <person name="Grigoriev I.V."/>
            <person name="Debuchy R."/>
            <person name="Gladieux P."/>
            <person name="Thoren M.H."/>
            <person name="Johannesson H."/>
        </authorList>
    </citation>
    <scope>NUCLEOTIDE SEQUENCE</scope>
    <source>
        <strain evidence="2">CBS 307.81</strain>
    </source>
</reference>
<evidence type="ECO:0000313" key="3">
    <source>
        <dbReference type="Proteomes" id="UP001174997"/>
    </source>
</evidence>
<dbReference type="EMBL" id="JAULSY010000059">
    <property type="protein sequence ID" value="KAK0668252.1"/>
    <property type="molecule type" value="Genomic_DNA"/>
</dbReference>
<name>A0AA40DBU5_9PEZI</name>
<protein>
    <submittedName>
        <fullName evidence="2">Uncharacterized protein</fullName>
    </submittedName>
</protein>
<organism evidence="2 3">
    <name type="scientific">Cercophora samala</name>
    <dbReference type="NCBI Taxonomy" id="330535"/>
    <lineage>
        <taxon>Eukaryota</taxon>
        <taxon>Fungi</taxon>
        <taxon>Dikarya</taxon>
        <taxon>Ascomycota</taxon>
        <taxon>Pezizomycotina</taxon>
        <taxon>Sordariomycetes</taxon>
        <taxon>Sordariomycetidae</taxon>
        <taxon>Sordariales</taxon>
        <taxon>Lasiosphaeriaceae</taxon>
        <taxon>Cercophora</taxon>
    </lineage>
</organism>
<keyword evidence="1" id="KW-1133">Transmembrane helix</keyword>
<evidence type="ECO:0000313" key="2">
    <source>
        <dbReference type="EMBL" id="KAK0668252.1"/>
    </source>
</evidence>
<feature type="transmembrane region" description="Helical" evidence="1">
    <location>
        <begin position="6"/>
        <end position="24"/>
    </location>
</feature>
<comment type="caution">
    <text evidence="2">The sequence shown here is derived from an EMBL/GenBank/DDBJ whole genome shotgun (WGS) entry which is preliminary data.</text>
</comment>